<dbReference type="CDD" id="cd00118">
    <property type="entry name" value="LysM"/>
    <property type="match status" value="3"/>
</dbReference>
<dbReference type="PANTHER" id="PTHR33734:SF22">
    <property type="entry name" value="MEMBRANE-BOUND LYTIC MUREIN TRANSGLYCOSYLASE D"/>
    <property type="match status" value="1"/>
</dbReference>
<gene>
    <name evidence="3" type="ORF">SAMN04488120_10737</name>
</gene>
<dbReference type="Gene3D" id="1.10.530.10">
    <property type="match status" value="1"/>
</dbReference>
<dbReference type="STRING" id="1076937.SAMN04488120_10737"/>
<dbReference type="InterPro" id="IPR008258">
    <property type="entry name" value="Transglycosylase_SLT_dom_1"/>
</dbReference>
<dbReference type="SUPFAM" id="SSF54106">
    <property type="entry name" value="LysM domain"/>
    <property type="match status" value="3"/>
</dbReference>
<dbReference type="OrthoDB" id="9815002at2"/>
<dbReference type="GO" id="GO:0008932">
    <property type="term" value="F:lytic endotransglycosylase activity"/>
    <property type="evidence" value="ECO:0007669"/>
    <property type="project" value="TreeGrafter"/>
</dbReference>
<reference evidence="3 4" key="1">
    <citation type="submission" date="2016-10" db="EMBL/GenBank/DDBJ databases">
        <authorList>
            <person name="de Groot N.N."/>
        </authorList>
    </citation>
    <scope>NUCLEOTIDE SEQUENCE [LARGE SCALE GENOMIC DNA]</scope>
    <source>
        <strain evidence="3 4">DSM 23609</strain>
    </source>
</reference>
<dbReference type="Gene3D" id="3.10.350.10">
    <property type="entry name" value="LysM domain"/>
    <property type="match status" value="3"/>
</dbReference>
<keyword evidence="4" id="KW-1185">Reference proteome</keyword>
<proteinExistence type="predicted"/>
<evidence type="ECO:0000259" key="2">
    <source>
        <dbReference type="PROSITE" id="PS51782"/>
    </source>
</evidence>
<evidence type="ECO:0000256" key="1">
    <source>
        <dbReference type="SAM" id="Coils"/>
    </source>
</evidence>
<dbReference type="SMART" id="SM00257">
    <property type="entry name" value="LysM"/>
    <property type="match status" value="3"/>
</dbReference>
<feature type="coiled-coil region" evidence="1">
    <location>
        <begin position="103"/>
        <end position="130"/>
    </location>
</feature>
<feature type="domain" description="LysM" evidence="2">
    <location>
        <begin position="507"/>
        <end position="550"/>
    </location>
</feature>
<dbReference type="InterPro" id="IPR023346">
    <property type="entry name" value="Lysozyme-like_dom_sf"/>
</dbReference>
<dbReference type="PROSITE" id="PS51782">
    <property type="entry name" value="LYSM"/>
    <property type="match status" value="3"/>
</dbReference>
<dbReference type="CDD" id="cd16894">
    <property type="entry name" value="MltD-like"/>
    <property type="match status" value="1"/>
</dbReference>
<sequence length="612" mass="68179">MLVTGMAVGGLAGAAPDDAAPDTAPELLTIPAPQIEALPASVPPMPPADAKLDQLFPRYEILHPNIAFWTRVFGEYSELQSVVHSKAYPHKVLRVLDFRGASMQMSEAALENHRRQVEQQAREAAEALIRSIHAKHHAPQTMTAEERRIYELFADVRDRDPFKTLQGTIRIQRGLKERTENALRVSDAYLPHMEKVFADYGLPTALTRLPIVESSFNLNAYSRSGAAGVWQFIPSSARIYMRLNEIVDDRRDPWTSTDAAARHLRDDYALLGDWPLAITAYNHGRNGIARGLAATGGKTLVDLIERYDSPRFGFAGKNYYAEFLAALDVERAWRARRDATERTRAIEFEVVETKHYVPYETLRRLCGASDEEFRRLNPAYRPEVIDGKLYVPPGHLIRVPAGSARSFEVGYARLGTHERFDSQRVYYLLHKVGKGETLGGIARRYRIGIDRIRAANGLRSSTIRVGQVLKIPPREEPRPGPISVAVGESKPMLTREQLTAARAADGTTHTVGRGDTLGAIARRYRVSEADLKRINQLDSSMIRIGQVLKIPDRAGSPAPSSGWRNHRVSAGQTLASIARHYDVSIAELRRANGLGESSLIKVGQTLRIPVRD</sequence>
<dbReference type="RefSeq" id="WP_091533739.1">
    <property type="nucleotide sequence ID" value="NZ_FOOC01000007.1"/>
</dbReference>
<dbReference type="SUPFAM" id="SSF53955">
    <property type="entry name" value="Lysozyme-like"/>
    <property type="match status" value="1"/>
</dbReference>
<dbReference type="Pfam" id="PF01464">
    <property type="entry name" value="SLT"/>
    <property type="match status" value="1"/>
</dbReference>
<feature type="domain" description="LysM" evidence="2">
    <location>
        <begin position="428"/>
        <end position="471"/>
    </location>
</feature>
<dbReference type="InterPro" id="IPR018392">
    <property type="entry name" value="LysM"/>
</dbReference>
<organism evidence="3 4">
    <name type="scientific">Fontimonas thermophila</name>
    <dbReference type="NCBI Taxonomy" id="1076937"/>
    <lineage>
        <taxon>Bacteria</taxon>
        <taxon>Pseudomonadati</taxon>
        <taxon>Pseudomonadota</taxon>
        <taxon>Gammaproteobacteria</taxon>
        <taxon>Nevskiales</taxon>
        <taxon>Nevskiaceae</taxon>
        <taxon>Fontimonas</taxon>
    </lineage>
</organism>
<evidence type="ECO:0000313" key="4">
    <source>
        <dbReference type="Proteomes" id="UP000199771"/>
    </source>
</evidence>
<keyword evidence="1" id="KW-0175">Coiled coil</keyword>
<dbReference type="EMBL" id="FOOC01000007">
    <property type="protein sequence ID" value="SFF52887.1"/>
    <property type="molecule type" value="Genomic_DNA"/>
</dbReference>
<dbReference type="Pfam" id="PF01476">
    <property type="entry name" value="LysM"/>
    <property type="match status" value="3"/>
</dbReference>
<evidence type="ECO:0000313" key="3">
    <source>
        <dbReference type="EMBL" id="SFF52887.1"/>
    </source>
</evidence>
<protein>
    <submittedName>
        <fullName evidence="3">Membrane-bound lytic murein transglycosylase D</fullName>
    </submittedName>
</protein>
<name>A0A1I2JI89_9GAMM</name>
<feature type="domain" description="LysM" evidence="2">
    <location>
        <begin position="564"/>
        <end position="608"/>
    </location>
</feature>
<dbReference type="InterPro" id="IPR036779">
    <property type="entry name" value="LysM_dom_sf"/>
</dbReference>
<dbReference type="Proteomes" id="UP000199771">
    <property type="component" value="Unassembled WGS sequence"/>
</dbReference>
<dbReference type="AlphaFoldDB" id="A0A1I2JI89"/>
<dbReference type="PANTHER" id="PTHR33734">
    <property type="entry name" value="LYSM DOMAIN-CONTAINING GPI-ANCHORED PROTEIN 2"/>
    <property type="match status" value="1"/>
</dbReference>
<accession>A0A1I2JI89</accession>